<name>A0A0G4FAM2_VITBC</name>
<dbReference type="PROSITE" id="PS51352">
    <property type="entry name" value="THIOREDOXIN_2"/>
    <property type="match status" value="1"/>
</dbReference>
<dbReference type="AlphaFoldDB" id="A0A0G4FAM2"/>
<evidence type="ECO:0000259" key="3">
    <source>
        <dbReference type="PROSITE" id="PS51352"/>
    </source>
</evidence>
<keyword evidence="2" id="KW-0732">Signal</keyword>
<dbReference type="InterPro" id="IPR036249">
    <property type="entry name" value="Thioredoxin-like_sf"/>
</dbReference>
<dbReference type="InterPro" id="IPR012336">
    <property type="entry name" value="Thioredoxin-like_fold"/>
</dbReference>
<feature type="signal peptide" evidence="2">
    <location>
        <begin position="1"/>
        <end position="30"/>
    </location>
</feature>
<dbReference type="PANTHER" id="PTHR46472:SF1">
    <property type="entry name" value="NUCLEOREDOXIN"/>
    <property type="match status" value="1"/>
</dbReference>
<dbReference type="GO" id="GO:0030178">
    <property type="term" value="P:negative regulation of Wnt signaling pathway"/>
    <property type="evidence" value="ECO:0007669"/>
    <property type="project" value="TreeGrafter"/>
</dbReference>
<evidence type="ECO:0000256" key="2">
    <source>
        <dbReference type="SAM" id="SignalP"/>
    </source>
</evidence>
<dbReference type="GO" id="GO:0031397">
    <property type="term" value="P:negative regulation of protein ubiquitination"/>
    <property type="evidence" value="ECO:0007669"/>
    <property type="project" value="TreeGrafter"/>
</dbReference>
<protein>
    <recommendedName>
        <fullName evidence="3">Thioredoxin domain-containing protein</fullName>
    </recommendedName>
</protein>
<feature type="region of interest" description="Disordered" evidence="1">
    <location>
        <begin position="39"/>
        <end position="59"/>
    </location>
</feature>
<dbReference type="VEuPathDB" id="CryptoDB:Vbra_8940"/>
<dbReference type="Proteomes" id="UP000041254">
    <property type="component" value="Unassembled WGS sequence"/>
</dbReference>
<dbReference type="SUPFAM" id="SSF52833">
    <property type="entry name" value="Thioredoxin-like"/>
    <property type="match status" value="2"/>
</dbReference>
<feature type="domain" description="Thioredoxin" evidence="3">
    <location>
        <begin position="234"/>
        <end position="430"/>
    </location>
</feature>
<sequence length="558" mass="63049">MDNRRWVPLRWVEWLKVLVIAVLTLDIVSCARVNGSDVPKRGIGKSSRAPRRQQRDEEEKWSVRDALSDVLTSDAAKVVGGGTVIVAGTYGVRRLRRWLRYRAMKQFERPATPVTDLLGHVLYKNDKGGEGRAEGGRMPRIKKVAAGDVLSNKVVALYFDGKGLEDLLASGNYAVFRPRLQRIYRQCQEQGREFEVVYVPMDSDRTARREHFASMPWYALPFDDRVTPKKLMQKFRLRQMPSVVLIDEAGQVINKRGYNAMLMDPEGFPWEPKPLSQLVGTDFIDPSNRTVSANQLSGKVVGLYFSANWCPPCKQFTPVLAEAYKRFKEEGKDFEVIFVSNDEDASKFYEYFGSSMPWLAIPYGDSKRRSLLQSELEVASLPTLVLLDENRQIITKQGRALLASDPQGKKFPWRPKPVTDLAENTEKMTDYPSLVVFMEASEPKKQRELESSLEALAKEQEALPKEQQVAIFTATNVSPRSVALRNLCKLEVVLDRAGKASAADAAASKEAPNMIILDIPDEAYYVATQPVDASSVRQFVRDFQDKKLKRIPMQTGKS</sequence>
<dbReference type="GO" id="GO:0004791">
    <property type="term" value="F:thioredoxin-disulfide reductase (NADPH) activity"/>
    <property type="evidence" value="ECO:0007669"/>
    <property type="project" value="TreeGrafter"/>
</dbReference>
<dbReference type="Gene3D" id="3.40.30.10">
    <property type="entry name" value="Glutaredoxin"/>
    <property type="match status" value="3"/>
</dbReference>
<evidence type="ECO:0000256" key="1">
    <source>
        <dbReference type="SAM" id="MobiDB-lite"/>
    </source>
</evidence>
<dbReference type="GO" id="GO:0005634">
    <property type="term" value="C:nucleus"/>
    <property type="evidence" value="ECO:0007669"/>
    <property type="project" value="TreeGrafter"/>
</dbReference>
<proteinExistence type="predicted"/>
<dbReference type="InParanoid" id="A0A0G4FAM2"/>
<dbReference type="EMBL" id="CDMY01000398">
    <property type="protein sequence ID" value="CEM09946.1"/>
    <property type="molecule type" value="Genomic_DNA"/>
</dbReference>
<reference evidence="4 5" key="1">
    <citation type="submission" date="2014-11" db="EMBL/GenBank/DDBJ databases">
        <authorList>
            <person name="Zhu J."/>
            <person name="Qi W."/>
            <person name="Song R."/>
        </authorList>
    </citation>
    <scope>NUCLEOTIDE SEQUENCE [LARGE SCALE GENOMIC DNA]</scope>
</reference>
<feature type="chain" id="PRO_5005189008" description="Thioredoxin domain-containing protein" evidence="2">
    <location>
        <begin position="31"/>
        <end position="558"/>
    </location>
</feature>
<dbReference type="CDD" id="cd02964">
    <property type="entry name" value="TryX_like_family"/>
    <property type="match status" value="1"/>
</dbReference>
<evidence type="ECO:0000313" key="5">
    <source>
        <dbReference type="Proteomes" id="UP000041254"/>
    </source>
</evidence>
<organism evidence="4 5">
    <name type="scientific">Vitrella brassicaformis (strain CCMP3155)</name>
    <dbReference type="NCBI Taxonomy" id="1169540"/>
    <lineage>
        <taxon>Eukaryota</taxon>
        <taxon>Sar</taxon>
        <taxon>Alveolata</taxon>
        <taxon>Colpodellida</taxon>
        <taxon>Vitrellaceae</taxon>
        <taxon>Vitrella</taxon>
    </lineage>
</organism>
<dbReference type="OrthoDB" id="409136at2759"/>
<dbReference type="InterPro" id="IPR013766">
    <property type="entry name" value="Thioredoxin_domain"/>
</dbReference>
<dbReference type="OMA" id="YEATYEW"/>
<gene>
    <name evidence="4" type="ORF">Vbra_8940</name>
</gene>
<dbReference type="Pfam" id="PF13905">
    <property type="entry name" value="Thioredoxin_8"/>
    <property type="match status" value="2"/>
</dbReference>
<dbReference type="PhylomeDB" id="A0A0G4FAM2"/>
<evidence type="ECO:0000313" key="4">
    <source>
        <dbReference type="EMBL" id="CEM09946.1"/>
    </source>
</evidence>
<accession>A0A0G4FAM2</accession>
<dbReference type="PANTHER" id="PTHR46472">
    <property type="entry name" value="NUCLEOREDOXIN"/>
    <property type="match status" value="1"/>
</dbReference>
<keyword evidence="5" id="KW-1185">Reference proteome</keyword>